<evidence type="ECO:0000313" key="1">
    <source>
        <dbReference type="EMBL" id="GIJ72611.1"/>
    </source>
</evidence>
<dbReference type="EMBL" id="BOPH01000102">
    <property type="protein sequence ID" value="GIJ72611.1"/>
    <property type="molecule type" value="Genomic_DNA"/>
</dbReference>
<organism evidence="1 2">
    <name type="scientific">Virgisporangium ochraceum</name>
    <dbReference type="NCBI Taxonomy" id="65505"/>
    <lineage>
        <taxon>Bacteria</taxon>
        <taxon>Bacillati</taxon>
        <taxon>Actinomycetota</taxon>
        <taxon>Actinomycetes</taxon>
        <taxon>Micromonosporales</taxon>
        <taxon>Micromonosporaceae</taxon>
        <taxon>Virgisporangium</taxon>
    </lineage>
</organism>
<dbReference type="AlphaFoldDB" id="A0A8J4EFD8"/>
<evidence type="ECO:0008006" key="3">
    <source>
        <dbReference type="Google" id="ProtNLM"/>
    </source>
</evidence>
<accession>A0A8J4EFD8</accession>
<dbReference type="Proteomes" id="UP000635606">
    <property type="component" value="Unassembled WGS sequence"/>
</dbReference>
<sequence length="159" mass="18000">MKPLLIAVAVVLLLGVATVLYVRRRRVVNADGAFRCRVRLTAGRCSEWPRLRHRWSRHRLSARWNGDDLVVRRGPLLLVRVTLRGRIRHAGVHQLSALDVAGLGHRPVSIKLDLPDGSRVEVAAMDLDRTSLVGPYLAAALHDLPRAPRRRRRIWEPDS</sequence>
<gene>
    <name evidence="1" type="ORF">Voc01_075280</name>
</gene>
<name>A0A8J4EFD8_9ACTN</name>
<comment type="caution">
    <text evidence="1">The sequence shown here is derived from an EMBL/GenBank/DDBJ whole genome shotgun (WGS) entry which is preliminary data.</text>
</comment>
<protein>
    <recommendedName>
        <fullName evidence="3">DUF2550 family protein</fullName>
    </recommendedName>
</protein>
<evidence type="ECO:0000313" key="2">
    <source>
        <dbReference type="Proteomes" id="UP000635606"/>
    </source>
</evidence>
<proteinExistence type="predicted"/>
<keyword evidence="2" id="KW-1185">Reference proteome</keyword>
<dbReference type="RefSeq" id="WP_239160775.1">
    <property type="nucleotide sequence ID" value="NZ_BOPH01000102.1"/>
</dbReference>
<reference evidence="1" key="1">
    <citation type="submission" date="2021-01" db="EMBL/GenBank/DDBJ databases">
        <title>Whole genome shotgun sequence of Virgisporangium ochraceum NBRC 16418.</title>
        <authorList>
            <person name="Komaki H."/>
            <person name="Tamura T."/>
        </authorList>
    </citation>
    <scope>NUCLEOTIDE SEQUENCE</scope>
    <source>
        <strain evidence="1">NBRC 16418</strain>
    </source>
</reference>